<accession>A0A5C6DZ27</accession>
<dbReference type="Proteomes" id="UP000319143">
    <property type="component" value="Unassembled WGS sequence"/>
</dbReference>
<feature type="compositionally biased region" description="Acidic residues" evidence="2">
    <location>
        <begin position="551"/>
        <end position="564"/>
    </location>
</feature>
<keyword evidence="4" id="KW-1185">Reference proteome</keyword>
<dbReference type="RefSeq" id="WP_146524056.1">
    <property type="nucleotide sequence ID" value="NZ_SJPV01000001.1"/>
</dbReference>
<dbReference type="InterPro" id="IPR050696">
    <property type="entry name" value="FtsA/MreB"/>
</dbReference>
<feature type="compositionally biased region" description="Low complexity" evidence="2">
    <location>
        <begin position="501"/>
        <end position="550"/>
    </location>
</feature>
<evidence type="ECO:0000313" key="3">
    <source>
        <dbReference type="EMBL" id="TWU41900.1"/>
    </source>
</evidence>
<name>A0A5C6DZ27_9BACT</name>
<dbReference type="OrthoDB" id="273477at2"/>
<protein>
    <submittedName>
        <fullName evidence="3">Competence protein A</fullName>
    </submittedName>
</protein>
<organism evidence="3 4">
    <name type="scientific">Novipirellula artificiosorum</name>
    <dbReference type="NCBI Taxonomy" id="2528016"/>
    <lineage>
        <taxon>Bacteria</taxon>
        <taxon>Pseudomonadati</taxon>
        <taxon>Planctomycetota</taxon>
        <taxon>Planctomycetia</taxon>
        <taxon>Pirellulales</taxon>
        <taxon>Pirellulaceae</taxon>
        <taxon>Novipirellula</taxon>
    </lineage>
</organism>
<evidence type="ECO:0000256" key="2">
    <source>
        <dbReference type="SAM" id="MobiDB-lite"/>
    </source>
</evidence>
<sequence length="564" mass="61170">MPKKLAIDWDEAELRIVVGNCSGTQVTVTHAAVLPLESTDVFKTLRTFVSEQGLEKNEALVAIGRGKAELRELQLPPVPDEELPDIVRFQAIRNFASAGDSASIDYLITSRSEQGVKAIAAAVAPDKLAEIKEVCSDAELQVKRIALRPLAAAALFLSRAKRNVGEGDTVLVDLLNDDAEIIVVRDGNVIFVRTVRIAASETARPRALVGELRRSLMACGASGTPKQVVLWGRESVHKREVDQLAEATGAPVEMVNPFDLVDVDRKTADRLPEHVGRLAPLVGLLACDEVCPERLIDFLNPRQRLEEKPSRWRTAAIIGIPVAAALLMGYLGYRQLRSLDSEIEQLSQANAGMKEQVDAAIRSVARTEKVDEFLDADANWLDELQKIAAKLPPSHEVMLKSVVASSDLRTGVSTVTLTGSASDQSVIEKLEEAIRDDDHSVVGEGASEQEGRNAYRWVFTEKISMPPDYAHRLRYEGIQAANEKQELPSTEDPNPAEEAAETAPAESIDSVMPSPEVSSEPPTEAASEPLMEPATDPATDPATEASSETPSETESESVSEEVQA</sequence>
<reference evidence="3 4" key="1">
    <citation type="submission" date="2019-02" db="EMBL/GenBank/DDBJ databases">
        <title>Deep-cultivation of Planctomycetes and their phenomic and genomic characterization uncovers novel biology.</title>
        <authorList>
            <person name="Wiegand S."/>
            <person name="Jogler M."/>
            <person name="Boedeker C."/>
            <person name="Pinto D."/>
            <person name="Vollmers J."/>
            <person name="Rivas-Marin E."/>
            <person name="Kohn T."/>
            <person name="Peeters S.H."/>
            <person name="Heuer A."/>
            <person name="Rast P."/>
            <person name="Oberbeckmann S."/>
            <person name="Bunk B."/>
            <person name="Jeske O."/>
            <person name="Meyerdierks A."/>
            <person name="Storesund J.E."/>
            <person name="Kallscheuer N."/>
            <person name="Luecker S."/>
            <person name="Lage O.M."/>
            <person name="Pohl T."/>
            <person name="Merkel B.J."/>
            <person name="Hornburger P."/>
            <person name="Mueller R.-W."/>
            <person name="Bruemmer F."/>
            <person name="Labrenz M."/>
            <person name="Spormann A.M."/>
            <person name="Op Den Camp H."/>
            <person name="Overmann J."/>
            <person name="Amann R."/>
            <person name="Jetten M.S.M."/>
            <person name="Mascher T."/>
            <person name="Medema M.H."/>
            <person name="Devos D.P."/>
            <person name="Kaster A.-K."/>
            <person name="Ovreas L."/>
            <person name="Rohde M."/>
            <person name="Galperin M.Y."/>
            <person name="Jogler C."/>
        </authorList>
    </citation>
    <scope>NUCLEOTIDE SEQUENCE [LARGE SCALE GENOMIC DNA]</scope>
    <source>
        <strain evidence="3 4">Poly41</strain>
    </source>
</reference>
<dbReference type="PANTHER" id="PTHR32432:SF3">
    <property type="entry name" value="ETHANOLAMINE UTILIZATION PROTEIN EUTJ"/>
    <property type="match status" value="1"/>
</dbReference>
<feature type="coiled-coil region" evidence="1">
    <location>
        <begin position="336"/>
        <end position="363"/>
    </location>
</feature>
<evidence type="ECO:0000313" key="4">
    <source>
        <dbReference type="Proteomes" id="UP000319143"/>
    </source>
</evidence>
<dbReference type="AlphaFoldDB" id="A0A5C6DZ27"/>
<comment type="caution">
    <text evidence="3">The sequence shown here is derived from an EMBL/GenBank/DDBJ whole genome shotgun (WGS) entry which is preliminary data.</text>
</comment>
<dbReference type="PANTHER" id="PTHR32432">
    <property type="entry name" value="CELL DIVISION PROTEIN FTSA-RELATED"/>
    <property type="match status" value="1"/>
</dbReference>
<feature type="region of interest" description="Disordered" evidence="2">
    <location>
        <begin position="483"/>
        <end position="564"/>
    </location>
</feature>
<keyword evidence="1" id="KW-0175">Coiled coil</keyword>
<evidence type="ECO:0000256" key="1">
    <source>
        <dbReference type="SAM" id="Coils"/>
    </source>
</evidence>
<gene>
    <name evidence="3" type="ORF">Poly41_01930</name>
</gene>
<dbReference type="EMBL" id="SJPV01000001">
    <property type="protein sequence ID" value="TWU41900.1"/>
    <property type="molecule type" value="Genomic_DNA"/>
</dbReference>
<proteinExistence type="predicted"/>